<sequence length="312" mass="34561">MFTKYDVTFPAEGGIELAAWLFLPERSDGKAPGITMAHGYAGTRYHGLEQTAVAFAEAGFAILLHDHRGFGDSGGDPRQDVNPWQQITDWRRAISYLQDRPEVDEARIGVWGTSFAGGHAIVLGATDRRLKAVVSQGPTIDGYATGLRRVAPQKVAALEALFAADERAQLRGEPPATQAIVSEEPTQNSSYYDADAVKFYLQPLPEGIWENKVTVRSTRWTRMYSPGEWIERVSPTPLLMLVAERDHTAATDVALRAYERALEPKRLIITKGGHYDQYLGEAEKGAQASIAWFRQHLVSNAEFRSSKEVMSP</sequence>
<proteinExistence type="predicted"/>
<evidence type="ECO:0000313" key="3">
    <source>
        <dbReference type="EMBL" id="RCW81162.1"/>
    </source>
</evidence>
<feature type="domain" description="Xaa-Pro dipeptidyl-peptidase-like" evidence="2">
    <location>
        <begin position="14"/>
        <end position="275"/>
    </location>
</feature>
<accession>A0A368YLQ2</accession>
<evidence type="ECO:0000256" key="1">
    <source>
        <dbReference type="ARBA" id="ARBA00022801"/>
    </source>
</evidence>
<dbReference type="Proteomes" id="UP000253324">
    <property type="component" value="Unassembled WGS sequence"/>
</dbReference>
<keyword evidence="4" id="KW-1185">Reference proteome</keyword>
<dbReference type="Gene3D" id="3.40.50.1820">
    <property type="entry name" value="alpha/beta hydrolase"/>
    <property type="match status" value="1"/>
</dbReference>
<name>A0A368YLQ2_9HYPH</name>
<dbReference type="PANTHER" id="PTHR22946">
    <property type="entry name" value="DIENELACTONE HYDROLASE DOMAIN-CONTAINING PROTEIN-RELATED"/>
    <property type="match status" value="1"/>
</dbReference>
<dbReference type="Gene3D" id="1.10.10.800">
    <property type="match status" value="1"/>
</dbReference>
<dbReference type="GO" id="GO:0052689">
    <property type="term" value="F:carboxylic ester hydrolase activity"/>
    <property type="evidence" value="ECO:0007669"/>
    <property type="project" value="UniProtKB-ARBA"/>
</dbReference>
<dbReference type="AlphaFoldDB" id="A0A368YLQ2"/>
<dbReference type="InterPro" id="IPR000383">
    <property type="entry name" value="Xaa-Pro-like_dom"/>
</dbReference>
<dbReference type="EMBL" id="QPJM01000011">
    <property type="protein sequence ID" value="RCW81162.1"/>
    <property type="molecule type" value="Genomic_DNA"/>
</dbReference>
<comment type="caution">
    <text evidence="3">The sequence shown here is derived from an EMBL/GenBank/DDBJ whole genome shotgun (WGS) entry which is preliminary data.</text>
</comment>
<dbReference type="SUPFAM" id="SSF53474">
    <property type="entry name" value="alpha/beta-Hydrolases"/>
    <property type="match status" value="1"/>
</dbReference>
<dbReference type="Pfam" id="PF02129">
    <property type="entry name" value="Peptidase_S15"/>
    <property type="match status" value="1"/>
</dbReference>
<evidence type="ECO:0000259" key="2">
    <source>
        <dbReference type="Pfam" id="PF02129"/>
    </source>
</evidence>
<organism evidence="3 4">
    <name type="scientific">Phyllobacterium bourgognense</name>
    <dbReference type="NCBI Taxonomy" id="314236"/>
    <lineage>
        <taxon>Bacteria</taxon>
        <taxon>Pseudomonadati</taxon>
        <taxon>Pseudomonadota</taxon>
        <taxon>Alphaproteobacteria</taxon>
        <taxon>Hyphomicrobiales</taxon>
        <taxon>Phyllobacteriaceae</taxon>
        <taxon>Phyllobacterium</taxon>
    </lineage>
</organism>
<gene>
    <name evidence="3" type="ORF">C7476_11124</name>
</gene>
<dbReference type="OrthoDB" id="217645at2"/>
<protein>
    <recommendedName>
        <fullName evidence="2">Xaa-Pro dipeptidyl-peptidase-like domain-containing protein</fullName>
    </recommendedName>
</protein>
<reference evidence="3 4" key="1">
    <citation type="submission" date="2018-07" db="EMBL/GenBank/DDBJ databases">
        <title>Genomic Encyclopedia of Type Strains, Phase III (KMG-III): the genomes of soil and plant-associated and newly described type strains.</title>
        <authorList>
            <person name="Whitman W."/>
        </authorList>
    </citation>
    <scope>NUCLEOTIDE SEQUENCE [LARGE SCALE GENOMIC DNA]</scope>
    <source>
        <strain evidence="3 4">31-25a</strain>
    </source>
</reference>
<keyword evidence="1" id="KW-0378">Hydrolase</keyword>
<dbReference type="InterPro" id="IPR029058">
    <property type="entry name" value="AB_hydrolase_fold"/>
</dbReference>
<dbReference type="InterPro" id="IPR050261">
    <property type="entry name" value="FrsA_esterase"/>
</dbReference>
<dbReference type="PANTHER" id="PTHR22946:SF9">
    <property type="entry name" value="POLYKETIDE TRANSFERASE AF380"/>
    <property type="match status" value="1"/>
</dbReference>
<dbReference type="RefSeq" id="WP_114431257.1">
    <property type="nucleotide sequence ID" value="NZ_QPJM01000011.1"/>
</dbReference>
<evidence type="ECO:0000313" key="4">
    <source>
        <dbReference type="Proteomes" id="UP000253324"/>
    </source>
</evidence>